<accession>A0ACB7SN44</accession>
<proteinExistence type="predicted"/>
<protein>
    <submittedName>
        <fullName evidence="1">Uncharacterized protein</fullName>
    </submittedName>
</protein>
<keyword evidence="2" id="KW-1185">Reference proteome</keyword>
<gene>
    <name evidence="1" type="ORF">HPB50_006172</name>
</gene>
<name>A0ACB7SN44_HYAAI</name>
<evidence type="ECO:0000313" key="2">
    <source>
        <dbReference type="Proteomes" id="UP000821845"/>
    </source>
</evidence>
<dbReference type="EMBL" id="CM023483">
    <property type="protein sequence ID" value="KAH6935472.1"/>
    <property type="molecule type" value="Genomic_DNA"/>
</dbReference>
<dbReference type="Proteomes" id="UP000821845">
    <property type="component" value="Chromosome 3"/>
</dbReference>
<organism evidence="1 2">
    <name type="scientific">Hyalomma asiaticum</name>
    <name type="common">Tick</name>
    <dbReference type="NCBI Taxonomy" id="266040"/>
    <lineage>
        <taxon>Eukaryota</taxon>
        <taxon>Metazoa</taxon>
        <taxon>Ecdysozoa</taxon>
        <taxon>Arthropoda</taxon>
        <taxon>Chelicerata</taxon>
        <taxon>Arachnida</taxon>
        <taxon>Acari</taxon>
        <taxon>Parasitiformes</taxon>
        <taxon>Ixodida</taxon>
        <taxon>Ixodoidea</taxon>
        <taxon>Ixodidae</taxon>
        <taxon>Hyalomminae</taxon>
        <taxon>Hyalomma</taxon>
    </lineage>
</organism>
<comment type="caution">
    <text evidence="1">The sequence shown here is derived from an EMBL/GenBank/DDBJ whole genome shotgun (WGS) entry which is preliminary data.</text>
</comment>
<evidence type="ECO:0000313" key="1">
    <source>
        <dbReference type="EMBL" id="KAH6935472.1"/>
    </source>
</evidence>
<reference evidence="1" key="1">
    <citation type="submission" date="2020-05" db="EMBL/GenBank/DDBJ databases">
        <title>Large-scale comparative analyses of tick genomes elucidate their genetic diversity and vector capacities.</title>
        <authorList>
            <person name="Jia N."/>
            <person name="Wang J."/>
            <person name="Shi W."/>
            <person name="Du L."/>
            <person name="Sun Y."/>
            <person name="Zhan W."/>
            <person name="Jiang J."/>
            <person name="Wang Q."/>
            <person name="Zhang B."/>
            <person name="Ji P."/>
            <person name="Sakyi L.B."/>
            <person name="Cui X."/>
            <person name="Yuan T."/>
            <person name="Jiang B."/>
            <person name="Yang W."/>
            <person name="Lam T.T.-Y."/>
            <person name="Chang Q."/>
            <person name="Ding S."/>
            <person name="Wang X."/>
            <person name="Zhu J."/>
            <person name="Ruan X."/>
            <person name="Zhao L."/>
            <person name="Wei J."/>
            <person name="Que T."/>
            <person name="Du C."/>
            <person name="Cheng J."/>
            <person name="Dai P."/>
            <person name="Han X."/>
            <person name="Huang E."/>
            <person name="Gao Y."/>
            <person name="Liu J."/>
            <person name="Shao H."/>
            <person name="Ye R."/>
            <person name="Li L."/>
            <person name="Wei W."/>
            <person name="Wang X."/>
            <person name="Wang C."/>
            <person name="Yang T."/>
            <person name="Huo Q."/>
            <person name="Li W."/>
            <person name="Guo W."/>
            <person name="Chen H."/>
            <person name="Zhou L."/>
            <person name="Ni X."/>
            <person name="Tian J."/>
            <person name="Zhou Y."/>
            <person name="Sheng Y."/>
            <person name="Liu T."/>
            <person name="Pan Y."/>
            <person name="Xia L."/>
            <person name="Li J."/>
            <person name="Zhao F."/>
            <person name="Cao W."/>
        </authorList>
    </citation>
    <scope>NUCLEOTIDE SEQUENCE</scope>
    <source>
        <strain evidence="1">Hyas-2018</strain>
    </source>
</reference>
<sequence>MPTCFVPGCTSGYKSNPEKRHFFAPPSDPQLLERWARAIPRADKLLTKTCKVCDVHFMQHDIAKTYRHVIDGQVVEIDRGCWALQPDAVPCQFPNVPSYLSRTIKRRRSPKERASLPNKVVLVTTPSVECQQEVPDPVHNIDFAQIVENGSSLKLPKNWRMGDLEEDTGKPRQVVFYNAGMKDDVYAILKSVAIHEDLTYVVHANGRLLRRWDAEISIVSAQDVEAVIQIVHTKQFCRGCPLVDVTNSSRVTKKVGGGLHHNSCAVLTDADKEVCAACANFKKSLKRKAMSTRSKRKVPVAASVLRKRLIRATAARERKKADVKRLSEKLKNALTATLDDIIRDLPEVQKMAVRAAVMQQAAKSPRGHRYTADWLMVCLLLRLTSPKGYNALSSMRALPLPSTSRLVQLLKGLPCEYGLNKFALESIQLQMTVFLLPCIYFMYVYMYVYCWDHKLNYNHYEQLYDAEKKVEIKVVPKLTEYHIKPQKLQAMNVRLATQLFSRSVAIGFKVYRELNVPGFDDTAGTEKVTSLLNDLFDILNAKIPQAGIRKGSPKIKFLEEFLDMLNQTEARKDVKLIASNQTVESLRVTLMSVLSIIEFLHSEGVSYILTAKLNQDPLERFFGLVRSFGGDEDHPTVTKFSQLFRLLSLYTPVKVAVKGNCESGSDRVLLSAFESLGEKRREALVRKSAMKDKVWQQLMSIPFHDLSRVPDDHGSNVPSPEATALYYLAGYVAFKLKKTTRCEVCKEDALGRRDSLPKEALLVIEREYVSGSLACPSEKLLAPYFRAGPGPDDFVEGPPEPDGKGLRARPARRTETQSRARPGFSTLST</sequence>